<evidence type="ECO:0000256" key="4">
    <source>
        <dbReference type="ARBA" id="ARBA00022801"/>
    </source>
</evidence>
<evidence type="ECO:0000256" key="1">
    <source>
        <dbReference type="ARBA" id="ARBA00001936"/>
    </source>
</evidence>
<dbReference type="SUPFAM" id="SSF55811">
    <property type="entry name" value="Nudix"/>
    <property type="match status" value="1"/>
</dbReference>
<dbReference type="Gene3D" id="3.90.79.10">
    <property type="entry name" value="Nucleoside Triphosphate Pyrophosphohydrolase"/>
    <property type="match status" value="1"/>
</dbReference>
<evidence type="ECO:0000256" key="5">
    <source>
        <dbReference type="ARBA" id="ARBA00022842"/>
    </source>
</evidence>
<dbReference type="InterPro" id="IPR015797">
    <property type="entry name" value="NUDIX_hydrolase-like_dom_sf"/>
</dbReference>
<gene>
    <name evidence="8" type="ORF">LWC34_42075</name>
</gene>
<dbReference type="PANTHER" id="PTHR12318:SF0">
    <property type="entry name" value="ACYL-COENZYME A DIPHOSPHATASE NUDT19"/>
    <property type="match status" value="1"/>
</dbReference>
<comment type="cofactor">
    <cofactor evidence="1">
        <name>Mn(2+)</name>
        <dbReference type="ChEBI" id="CHEBI:29035"/>
    </cofactor>
</comment>
<dbReference type="EMBL" id="JAJVCN010000003">
    <property type="protein sequence ID" value="MCE7009358.1"/>
    <property type="molecule type" value="Genomic_DNA"/>
</dbReference>
<feature type="domain" description="Nudix hydrolase" evidence="7">
    <location>
        <begin position="19"/>
        <end position="228"/>
    </location>
</feature>
<dbReference type="InterPro" id="IPR039121">
    <property type="entry name" value="NUDT19"/>
</dbReference>
<accession>A0ABS8ZQ90</accession>
<keyword evidence="4 8" id="KW-0378">Hydrolase</keyword>
<comment type="cofactor">
    <cofactor evidence="2">
        <name>Mg(2+)</name>
        <dbReference type="ChEBI" id="CHEBI:18420"/>
    </cofactor>
</comment>
<dbReference type="CDD" id="cd18870">
    <property type="entry name" value="NUDIX_AcylCoAdiphos_Nudt19"/>
    <property type="match status" value="1"/>
</dbReference>
<evidence type="ECO:0000313" key="8">
    <source>
        <dbReference type="EMBL" id="MCE7009358.1"/>
    </source>
</evidence>
<dbReference type="PANTHER" id="PTHR12318">
    <property type="entry name" value="TESTOSTERONE-REGULATED PROTEIN RP2"/>
    <property type="match status" value="1"/>
</dbReference>
<dbReference type="RefSeq" id="WP_233731027.1">
    <property type="nucleotide sequence ID" value="NZ_JAJVCN010000003.1"/>
</dbReference>
<proteinExistence type="predicted"/>
<reference evidence="8 9" key="1">
    <citation type="submission" date="2021-12" db="EMBL/GenBank/DDBJ databases">
        <title>Genome sequence of Kibdelosporangium philippinense ATCC 49844.</title>
        <authorList>
            <person name="Fedorov E.A."/>
            <person name="Omeragic M."/>
            <person name="Shalygina K.F."/>
            <person name="Maclea K.S."/>
        </authorList>
    </citation>
    <scope>NUCLEOTIDE SEQUENCE [LARGE SCALE GENOMIC DNA]</scope>
    <source>
        <strain evidence="8 9">ATCC 49844</strain>
    </source>
</reference>
<dbReference type="InterPro" id="IPR000086">
    <property type="entry name" value="NUDIX_hydrolase_dom"/>
</dbReference>
<protein>
    <submittedName>
        <fullName evidence="8">NUDIX hydrolase</fullName>
    </submittedName>
</protein>
<evidence type="ECO:0000313" key="9">
    <source>
        <dbReference type="Proteomes" id="UP001521150"/>
    </source>
</evidence>
<evidence type="ECO:0000256" key="2">
    <source>
        <dbReference type="ARBA" id="ARBA00001946"/>
    </source>
</evidence>
<evidence type="ECO:0000256" key="6">
    <source>
        <dbReference type="ARBA" id="ARBA00023211"/>
    </source>
</evidence>
<keyword evidence="5" id="KW-0460">Magnesium</keyword>
<organism evidence="8 9">
    <name type="scientific">Kibdelosporangium philippinense</name>
    <dbReference type="NCBI Taxonomy" id="211113"/>
    <lineage>
        <taxon>Bacteria</taxon>
        <taxon>Bacillati</taxon>
        <taxon>Actinomycetota</taxon>
        <taxon>Actinomycetes</taxon>
        <taxon>Pseudonocardiales</taxon>
        <taxon>Pseudonocardiaceae</taxon>
        <taxon>Kibdelosporangium</taxon>
    </lineage>
</organism>
<evidence type="ECO:0000259" key="7">
    <source>
        <dbReference type="PROSITE" id="PS51462"/>
    </source>
</evidence>
<comment type="caution">
    <text evidence="8">The sequence shown here is derived from an EMBL/GenBank/DDBJ whole genome shotgun (WGS) entry which is preliminary data.</text>
</comment>
<keyword evidence="9" id="KW-1185">Reference proteome</keyword>
<sequence>MVLPESMVPDVFPDPPVTPKDAATVVLLRDTSAGIEAFLLRRVVGMAFAGGMSVFPGGGVDRRDAAVDIAWAGPPASWWAAQFACPEPLARSLVCAAVRETFEESGVLLAGPSADSVVSDTGPYAGARKSLVEREFSFAEFLADTGLVLRADLLRPWANWVTPAEEPRRYDTKFFIAALPEGQRADGSTSEADHAEWRRPADAIDLWKAGQRGLLPPTWMTLTELGEKPTVADAMATDRTISKIIPKVIREGRILRPVLPGDPAYDRAFGHLDARPDDTLG</sequence>
<dbReference type="PROSITE" id="PS51462">
    <property type="entry name" value="NUDIX"/>
    <property type="match status" value="1"/>
</dbReference>
<name>A0ABS8ZQ90_9PSEU</name>
<dbReference type="GO" id="GO:0016787">
    <property type="term" value="F:hydrolase activity"/>
    <property type="evidence" value="ECO:0007669"/>
    <property type="project" value="UniProtKB-KW"/>
</dbReference>
<keyword evidence="3" id="KW-0479">Metal-binding</keyword>
<keyword evidence="6" id="KW-0464">Manganese</keyword>
<evidence type="ECO:0000256" key="3">
    <source>
        <dbReference type="ARBA" id="ARBA00022723"/>
    </source>
</evidence>
<dbReference type="Proteomes" id="UP001521150">
    <property type="component" value="Unassembled WGS sequence"/>
</dbReference>